<dbReference type="PROSITE" id="PS51257">
    <property type="entry name" value="PROKAR_LIPOPROTEIN"/>
    <property type="match status" value="1"/>
</dbReference>
<evidence type="ECO:0000256" key="1">
    <source>
        <dbReference type="ARBA" id="ARBA00007865"/>
    </source>
</evidence>
<dbReference type="PANTHER" id="PTHR31118">
    <property type="entry name" value="CYCLASE-LIKE PROTEIN 2"/>
    <property type="match status" value="1"/>
</dbReference>
<dbReference type="GO" id="GO:0004061">
    <property type="term" value="F:arylformamidase activity"/>
    <property type="evidence" value="ECO:0007669"/>
    <property type="project" value="InterPro"/>
</dbReference>
<dbReference type="InterPro" id="IPR007325">
    <property type="entry name" value="KFase/CYL"/>
</dbReference>
<dbReference type="Pfam" id="PF04199">
    <property type="entry name" value="Cyclase"/>
    <property type="match status" value="1"/>
</dbReference>
<dbReference type="GO" id="GO:0019441">
    <property type="term" value="P:L-tryptophan catabolic process to kynurenine"/>
    <property type="evidence" value="ECO:0007669"/>
    <property type="project" value="InterPro"/>
</dbReference>
<protein>
    <recommendedName>
        <fullName evidence="3">Cyclase</fullName>
    </recommendedName>
</protein>
<comment type="similarity">
    <text evidence="1">Belongs to the Cyclase 1 superfamily.</text>
</comment>
<accession>A0A0B7BGW9</accession>
<organism evidence="2">
    <name type="scientific">Arion vulgaris</name>
    <dbReference type="NCBI Taxonomy" id="1028688"/>
    <lineage>
        <taxon>Eukaryota</taxon>
        <taxon>Metazoa</taxon>
        <taxon>Spiralia</taxon>
        <taxon>Lophotrochozoa</taxon>
        <taxon>Mollusca</taxon>
        <taxon>Gastropoda</taxon>
        <taxon>Heterobranchia</taxon>
        <taxon>Euthyneura</taxon>
        <taxon>Panpulmonata</taxon>
        <taxon>Eupulmonata</taxon>
        <taxon>Stylommatophora</taxon>
        <taxon>Helicina</taxon>
        <taxon>Arionoidea</taxon>
        <taxon>Arionidae</taxon>
        <taxon>Arion</taxon>
    </lineage>
</organism>
<dbReference type="EMBL" id="HACG01045709">
    <property type="protein sequence ID" value="CEK92574.1"/>
    <property type="molecule type" value="Transcribed_RNA"/>
</dbReference>
<reference evidence="2" key="1">
    <citation type="submission" date="2014-12" db="EMBL/GenBank/DDBJ databases">
        <title>Insight into the proteome of Arion vulgaris.</title>
        <authorList>
            <person name="Aradska J."/>
            <person name="Bulat T."/>
            <person name="Smidak R."/>
            <person name="Sarate P."/>
            <person name="Gangsoo J."/>
            <person name="Sialana F."/>
            <person name="Bilban M."/>
            <person name="Lubec G."/>
        </authorList>
    </citation>
    <scope>NUCLEOTIDE SEQUENCE</scope>
    <source>
        <tissue evidence="2">Skin</tissue>
    </source>
</reference>
<proteinExistence type="inferred from homology"/>
<evidence type="ECO:0000313" key="2">
    <source>
        <dbReference type="EMBL" id="CEK92574.1"/>
    </source>
</evidence>
<sequence length="296" mass="33042">MRELHTSNMMSSLFYAVTIALMVSCSVGKVIDLSHKHGPKTLRSIPGNPGYNLTNLYKGDSDFGAYVELNYYGTSEHSGTHIDAPSHFTRGGMTLDELPIELTIAEGVMIDCSKEAKANHNYAVDVQKLHDFEKTNGEIPKHAAILFYFGWYPKFDDEALYRGTPDVKSTLSYQYPYVSFEAARWLLEKRSLRTIGSDSLSPDPFQINGRASGFPIHILYLPRNITIIENLRDLDKLPPRGFRFHFSPVKYVGASGAQVRAYAITTPEGENKGAGLVHMFTAITLSLTVLFVHTLL</sequence>
<dbReference type="PANTHER" id="PTHR31118:SF12">
    <property type="entry name" value="CYCLASE-LIKE PROTEIN 2"/>
    <property type="match status" value="1"/>
</dbReference>
<dbReference type="Gene3D" id="3.50.30.50">
    <property type="entry name" value="Putative cyclase"/>
    <property type="match status" value="1"/>
</dbReference>
<dbReference type="AlphaFoldDB" id="A0A0B7BGW9"/>
<name>A0A0B7BGW9_9EUPU</name>
<gene>
    <name evidence="2" type="primary">ORF188974</name>
</gene>
<evidence type="ECO:0008006" key="3">
    <source>
        <dbReference type="Google" id="ProtNLM"/>
    </source>
</evidence>
<dbReference type="InterPro" id="IPR037175">
    <property type="entry name" value="KFase_sf"/>
</dbReference>
<dbReference type="SUPFAM" id="SSF102198">
    <property type="entry name" value="Putative cyclase"/>
    <property type="match status" value="1"/>
</dbReference>